<dbReference type="SMART" id="SM00028">
    <property type="entry name" value="TPR"/>
    <property type="match status" value="2"/>
</dbReference>
<dbReference type="NCBIfam" id="TIGR00254">
    <property type="entry name" value="GGDEF"/>
    <property type="match status" value="1"/>
</dbReference>
<accession>C2KV28</accession>
<dbReference type="EMBL" id="ACKX01000037">
    <property type="protein sequence ID" value="EEJ52377.1"/>
    <property type="molecule type" value="Genomic_DNA"/>
</dbReference>
<dbReference type="HOGENOM" id="CLU_507033_0_0_9"/>
<feature type="domain" description="GGDEF" evidence="2">
    <location>
        <begin position="417"/>
        <end position="555"/>
    </location>
</feature>
<protein>
    <submittedName>
        <fullName evidence="3">Diguanylate cyclase (GGDEF) domain protein</fullName>
    </submittedName>
</protein>
<dbReference type="InterPro" id="IPR019734">
    <property type="entry name" value="TPR_rpt"/>
</dbReference>
<dbReference type="SUPFAM" id="SSF55073">
    <property type="entry name" value="Nucleotide cyclase"/>
    <property type="match status" value="1"/>
</dbReference>
<proteinExistence type="predicted"/>
<dbReference type="SMART" id="SM00267">
    <property type="entry name" value="GGDEF"/>
    <property type="match status" value="1"/>
</dbReference>
<organism evidence="3 4">
    <name type="scientific">Oribacterium sinus F0268</name>
    <dbReference type="NCBI Taxonomy" id="585501"/>
    <lineage>
        <taxon>Bacteria</taxon>
        <taxon>Bacillati</taxon>
        <taxon>Bacillota</taxon>
        <taxon>Clostridia</taxon>
        <taxon>Lachnospirales</taxon>
        <taxon>Lachnospiraceae</taxon>
        <taxon>Oribacterium</taxon>
    </lineage>
</organism>
<evidence type="ECO:0000313" key="4">
    <source>
        <dbReference type="Proteomes" id="UP000004121"/>
    </source>
</evidence>
<feature type="coiled-coil region" evidence="1">
    <location>
        <begin position="359"/>
        <end position="386"/>
    </location>
</feature>
<dbReference type="eggNOG" id="COG3706">
    <property type="taxonomic scope" value="Bacteria"/>
</dbReference>
<dbReference type="PANTHER" id="PTHR45138">
    <property type="entry name" value="REGULATORY COMPONENTS OF SENSORY TRANSDUCTION SYSTEM"/>
    <property type="match status" value="1"/>
</dbReference>
<dbReference type="PROSITE" id="PS50887">
    <property type="entry name" value="GGDEF"/>
    <property type="match status" value="1"/>
</dbReference>
<evidence type="ECO:0000313" key="3">
    <source>
        <dbReference type="EMBL" id="EEJ52377.1"/>
    </source>
</evidence>
<dbReference type="PANTHER" id="PTHR45138:SF9">
    <property type="entry name" value="DIGUANYLATE CYCLASE DGCM-RELATED"/>
    <property type="match status" value="1"/>
</dbReference>
<gene>
    <name evidence="3" type="ORF">HMPREF6123_0347</name>
</gene>
<keyword evidence="1" id="KW-0175">Coiled coil</keyword>
<reference evidence="3 4" key="1">
    <citation type="submission" date="2009-04" db="EMBL/GenBank/DDBJ databases">
        <authorList>
            <person name="Qin X."/>
            <person name="Bachman B."/>
            <person name="Battles P."/>
            <person name="Bell A."/>
            <person name="Bess C."/>
            <person name="Bickham C."/>
            <person name="Chaboub L."/>
            <person name="Chen D."/>
            <person name="Coyle M."/>
            <person name="Deiros D.R."/>
            <person name="Dinh H."/>
            <person name="Forbes L."/>
            <person name="Fowler G."/>
            <person name="Francisco L."/>
            <person name="Fu Q."/>
            <person name="Gubbala S."/>
            <person name="Hale W."/>
            <person name="Han Y."/>
            <person name="Hemphill L."/>
            <person name="Highlander S.K."/>
            <person name="Hirani K."/>
            <person name="Hogues M."/>
            <person name="Jackson L."/>
            <person name="Jakkamsetti A."/>
            <person name="Javaid M."/>
            <person name="Jiang H."/>
            <person name="Korchina V."/>
            <person name="Kovar C."/>
            <person name="Lara F."/>
            <person name="Lee S."/>
            <person name="Mata R."/>
            <person name="Mathew T."/>
            <person name="Moen C."/>
            <person name="Morales K."/>
            <person name="Munidasa M."/>
            <person name="Nazareth L."/>
            <person name="Ngo R."/>
            <person name="Nguyen L."/>
            <person name="Okwuonu G."/>
            <person name="Ongeri F."/>
            <person name="Patil S."/>
            <person name="Petrosino J."/>
            <person name="Pham C."/>
            <person name="Pham P."/>
            <person name="Pu L.-L."/>
            <person name="Puazo M."/>
            <person name="Raj R."/>
            <person name="Reid J."/>
            <person name="Rouhana J."/>
            <person name="Saada N."/>
            <person name="Shang Y."/>
            <person name="Simmons D."/>
            <person name="Thornton R."/>
            <person name="Warren J."/>
            <person name="Weissenberger G."/>
            <person name="Zhang J."/>
            <person name="Zhang L."/>
            <person name="Zhou C."/>
            <person name="Zhu D."/>
            <person name="Muzny D."/>
            <person name="Worley K."/>
            <person name="Gibbs R."/>
        </authorList>
    </citation>
    <scope>NUCLEOTIDE SEQUENCE [LARGE SCALE GENOMIC DNA]</scope>
    <source>
        <strain evidence="3 4">F0268</strain>
    </source>
</reference>
<dbReference type="Pfam" id="PF00990">
    <property type="entry name" value="GGDEF"/>
    <property type="match status" value="1"/>
</dbReference>
<dbReference type="Proteomes" id="UP000004121">
    <property type="component" value="Unassembled WGS sequence"/>
</dbReference>
<dbReference type="Gene3D" id="1.25.40.10">
    <property type="entry name" value="Tetratricopeptide repeat domain"/>
    <property type="match status" value="1"/>
</dbReference>
<dbReference type="CDD" id="cd01949">
    <property type="entry name" value="GGDEF"/>
    <property type="match status" value="1"/>
</dbReference>
<dbReference type="InterPro" id="IPR000160">
    <property type="entry name" value="GGDEF_dom"/>
</dbReference>
<dbReference type="SUPFAM" id="SSF48452">
    <property type="entry name" value="TPR-like"/>
    <property type="match status" value="1"/>
</dbReference>
<dbReference type="InterPro" id="IPR029787">
    <property type="entry name" value="Nucleotide_cyclase"/>
</dbReference>
<name>C2KV28_9FIRM</name>
<keyword evidence="4" id="KW-1185">Reference proteome</keyword>
<dbReference type="InterPro" id="IPR011990">
    <property type="entry name" value="TPR-like_helical_dom_sf"/>
</dbReference>
<dbReference type="InterPro" id="IPR043128">
    <property type="entry name" value="Rev_trsase/Diguanyl_cyclase"/>
</dbReference>
<dbReference type="InParanoid" id="C2KV28"/>
<dbReference type="InterPro" id="IPR050469">
    <property type="entry name" value="Diguanylate_Cyclase"/>
</dbReference>
<dbReference type="GO" id="GO:0052621">
    <property type="term" value="F:diguanylate cyclase activity"/>
    <property type="evidence" value="ECO:0007669"/>
    <property type="project" value="TreeGrafter"/>
</dbReference>
<comment type="caution">
    <text evidence="3">The sequence shown here is derived from an EMBL/GenBank/DDBJ whole genome shotgun (WGS) entry which is preliminary data.</text>
</comment>
<evidence type="ECO:0000259" key="2">
    <source>
        <dbReference type="PROSITE" id="PS50887"/>
    </source>
</evidence>
<evidence type="ECO:0000256" key="1">
    <source>
        <dbReference type="SAM" id="Coils"/>
    </source>
</evidence>
<sequence>MLRFKLRQLVQKENFMDFSGYEKEIQDLSLLIEKQYTLFDEGIFHSLGYLLGMAEKLDDESLKGYVYYQLADAYYSFHFDVDQMQLYLSKAIKSQQEVQDFSLLTRSHNLLGITEFLRGNFALALDYYMTALKYYEQMEEADNSLSGIVKSNIARLYFSLNDYDHGRYYAEEALYDISGTAIDSAYVSNMMSIYIFLGNIYLSRSRDVQAARACLESVLTLAKNSPYPGELLSGIDILSFSIRLAHFEDKLSERDFLIRRFVNRAVMTALRTHMIEDVCDLADFFLEIDKLKECHKVLHLLEGKLSEINLPELQKRFLESKLRYFDKISDEKSRNESAYHYYEMVKQQEVEKVNAFLFALKIRKDLEDLKEQNAFMEEENVRLTQKADHDELTGLPNRYHLSTFADAAFERAYNSRTPVGFEMVDLDYFKQYNDRYGHQAGDECLRLVAGEIKKLCAKHPGIYAARYGGDEFVLIYENMQDEELLSYAKELGDSVKALNLQHSEEVGGGVVTISQGIRNSVPLKKNRVWDYTFAADTALYNVKGKERGGILLIHKAKLSDEALYV</sequence>
<dbReference type="AlphaFoldDB" id="C2KV28"/>
<dbReference type="STRING" id="585501.HMPREF6123_0347"/>
<dbReference type="Gene3D" id="3.30.70.270">
    <property type="match status" value="1"/>
</dbReference>